<dbReference type="EMBL" id="CATOUU010000816">
    <property type="protein sequence ID" value="CAI9950685.1"/>
    <property type="molecule type" value="Genomic_DNA"/>
</dbReference>
<dbReference type="AlphaFoldDB" id="A0AA86Q232"/>
<keyword evidence="1" id="KW-0472">Membrane</keyword>
<keyword evidence="1" id="KW-0812">Transmembrane</keyword>
<evidence type="ECO:0000256" key="1">
    <source>
        <dbReference type="SAM" id="Phobius"/>
    </source>
</evidence>
<gene>
    <name evidence="2" type="ORF">HINF_LOCUS38330</name>
    <name evidence="3" type="ORF">HINF_LOCUS56907</name>
</gene>
<accession>A0AA86Q232</accession>
<dbReference type="Proteomes" id="UP001642409">
    <property type="component" value="Unassembled WGS sequence"/>
</dbReference>
<comment type="caution">
    <text evidence="2">The sequence shown here is derived from an EMBL/GenBank/DDBJ whole genome shotgun (WGS) entry which is preliminary data.</text>
</comment>
<keyword evidence="4" id="KW-1185">Reference proteome</keyword>
<name>A0AA86Q232_9EUKA</name>
<dbReference type="EMBL" id="CAXDID020000310">
    <property type="protein sequence ID" value="CAL6074818.1"/>
    <property type="molecule type" value="Genomic_DNA"/>
</dbReference>
<feature type="transmembrane region" description="Helical" evidence="1">
    <location>
        <begin position="298"/>
        <end position="319"/>
    </location>
</feature>
<evidence type="ECO:0000313" key="3">
    <source>
        <dbReference type="EMBL" id="CAL6074818.1"/>
    </source>
</evidence>
<organism evidence="2">
    <name type="scientific">Hexamita inflata</name>
    <dbReference type="NCBI Taxonomy" id="28002"/>
    <lineage>
        <taxon>Eukaryota</taxon>
        <taxon>Metamonada</taxon>
        <taxon>Diplomonadida</taxon>
        <taxon>Hexamitidae</taxon>
        <taxon>Hexamitinae</taxon>
        <taxon>Hexamita</taxon>
    </lineage>
</organism>
<proteinExistence type="predicted"/>
<sequence>MVYGGGEVEVVPGVVPGGLVSPFVIADVYYFEANYVTDAVNREQIKDFMTYFKNHMDETLTLKITENGASGINQVFEAQIEKYGNKLTDQCALDVKTSLEDSYAHVKLDIQQLKTLLTASGTQFDTVKINLVIYDEAKFSQKENQMLNLSSTNQHLIFNFEKDIKILEDTTYYSVVHIETSYLNAHTGDLFYEPVASTSCFEKIIFEAHPTQMCLKILPLNSSSCFISETGTVNVVNGDEIEQNVQFQIQINQYEYKSFCKDYSGIKLKNKTIQYVTADMFTIINQIADYQYKGPLKYFYVAGSVILVAVVSAIVYLWWKQ</sequence>
<reference evidence="3 4" key="2">
    <citation type="submission" date="2024-07" db="EMBL/GenBank/DDBJ databases">
        <authorList>
            <person name="Akdeniz Z."/>
        </authorList>
    </citation>
    <scope>NUCLEOTIDE SEQUENCE [LARGE SCALE GENOMIC DNA]</scope>
</reference>
<keyword evidence="1" id="KW-1133">Transmembrane helix</keyword>
<evidence type="ECO:0000313" key="4">
    <source>
        <dbReference type="Proteomes" id="UP001642409"/>
    </source>
</evidence>
<reference evidence="2" key="1">
    <citation type="submission" date="2023-06" db="EMBL/GenBank/DDBJ databases">
        <authorList>
            <person name="Kurt Z."/>
        </authorList>
    </citation>
    <scope>NUCLEOTIDE SEQUENCE</scope>
</reference>
<protein>
    <submittedName>
        <fullName evidence="3">Hypothetical_protein</fullName>
    </submittedName>
</protein>
<evidence type="ECO:0000313" key="2">
    <source>
        <dbReference type="EMBL" id="CAI9950685.1"/>
    </source>
</evidence>